<dbReference type="OrthoDB" id="9806939at2"/>
<dbReference type="RefSeq" id="WP_073377583.1">
    <property type="nucleotide sequence ID" value="NZ_FQXS01000021.1"/>
</dbReference>
<comment type="similarity">
    <text evidence="1">Belongs to the membrane fusion protein (MFP) (TC 8.A.1) family.</text>
</comment>
<dbReference type="Gene3D" id="2.40.50.320">
    <property type="entry name" value="Copper binding periplasmic protein CusF"/>
    <property type="match status" value="1"/>
</dbReference>
<dbReference type="InterPro" id="IPR042230">
    <property type="entry name" value="CusF_sf"/>
</dbReference>
<evidence type="ECO:0000259" key="5">
    <source>
        <dbReference type="Pfam" id="PF25919"/>
    </source>
</evidence>
<protein>
    <submittedName>
        <fullName evidence="7">Membrane fusion protein, Cu(I)/Ag(I) efflux system</fullName>
    </submittedName>
</protein>
<dbReference type="GO" id="GO:0046914">
    <property type="term" value="F:transition metal ion binding"/>
    <property type="evidence" value="ECO:0007669"/>
    <property type="project" value="TreeGrafter"/>
</dbReference>
<dbReference type="Pfam" id="PF25869">
    <property type="entry name" value="3HB_CusB"/>
    <property type="match status" value="1"/>
</dbReference>
<dbReference type="Proteomes" id="UP000184139">
    <property type="component" value="Unassembled WGS sequence"/>
</dbReference>
<feature type="domain" description="CusB-like beta-barrel" evidence="6">
    <location>
        <begin position="248"/>
        <end position="320"/>
    </location>
</feature>
<dbReference type="EMBL" id="FQXS01000021">
    <property type="protein sequence ID" value="SHI01088.1"/>
    <property type="molecule type" value="Genomic_DNA"/>
</dbReference>
<dbReference type="InterPro" id="IPR058791">
    <property type="entry name" value="3HB_CusB"/>
</dbReference>
<keyword evidence="8" id="KW-1185">Reference proteome</keyword>
<dbReference type="AlphaFoldDB" id="A0A1M5XNF9"/>
<feature type="chain" id="PRO_5012115812" evidence="3">
    <location>
        <begin position="16"/>
        <end position="502"/>
    </location>
</feature>
<dbReference type="InterPro" id="IPR058790">
    <property type="entry name" value="BSH_CusB"/>
</dbReference>
<dbReference type="Pfam" id="PF11604">
    <property type="entry name" value="CusF_Ec"/>
    <property type="match status" value="1"/>
</dbReference>
<dbReference type="PANTHER" id="PTHR30097">
    <property type="entry name" value="CATION EFFLUX SYSTEM PROTEIN CUSB"/>
    <property type="match status" value="1"/>
</dbReference>
<dbReference type="GO" id="GO:0015679">
    <property type="term" value="P:plasma membrane copper ion transport"/>
    <property type="evidence" value="ECO:0007669"/>
    <property type="project" value="TreeGrafter"/>
</dbReference>
<dbReference type="Gene3D" id="6.10.140.730">
    <property type="match status" value="1"/>
</dbReference>
<proteinExistence type="inferred from homology"/>
<evidence type="ECO:0000313" key="7">
    <source>
        <dbReference type="EMBL" id="SHI01088.1"/>
    </source>
</evidence>
<dbReference type="GO" id="GO:0060003">
    <property type="term" value="P:copper ion export"/>
    <property type="evidence" value="ECO:0007669"/>
    <property type="project" value="TreeGrafter"/>
</dbReference>
<feature type="signal peptide" evidence="3">
    <location>
        <begin position="1"/>
        <end position="15"/>
    </location>
</feature>
<dbReference type="InterPro" id="IPR006143">
    <property type="entry name" value="RND_pump_MFP"/>
</dbReference>
<keyword evidence="3" id="KW-0732">Signal</keyword>
<organism evidence="7 8">
    <name type="scientific">Desulfofustis glycolicus DSM 9705</name>
    <dbReference type="NCBI Taxonomy" id="1121409"/>
    <lineage>
        <taxon>Bacteria</taxon>
        <taxon>Pseudomonadati</taxon>
        <taxon>Thermodesulfobacteriota</taxon>
        <taxon>Desulfobulbia</taxon>
        <taxon>Desulfobulbales</taxon>
        <taxon>Desulfocapsaceae</taxon>
        <taxon>Desulfofustis</taxon>
    </lineage>
</organism>
<sequence length="502" mass="54653">MKLFVWLTLAFVAGAAGSWLLLQAPADGESADQPALAAAGQDERRVIYYRHPHSPRITSDKPIKDEMGMDYIPIYADADEAGGSDLRIAPEVVQNLGVRTATAKTATVTPTIEAFAVAAYDERLLAHVHVRAEGWVERLAVRSLGERVRRDDLLFEWYSPQLVNAQEEYLRAAGIGRPGVRQVALDRLSALGLAATTIETLTASGRPLQTIPVYAPADGVVTQIGVRDGMYITPAVDLLTLADLSSAWVYVDLFEHQAPLVTVGQPATLTLASYPNEPLQGSVEFLEPQLDPQTRTVRARLRFDNPDERIKPNMYGRAQIMLSPRQDVLLIPRQALIRSGDEQRVILAREGGRFAVAFVESGPEFGDEVEIISGLSDGDTVVVSAQFLLDSESSLRAAFTRMEPLAEEGHEAQEEQGAAGVLAVWSSGTYHGPGNKEGTISLSHEPITEFGWPAMKMDLPLAPDVSVGELAPDTAISFQLERLDDITYRILAVQPQPGGEQQ</sequence>
<dbReference type="InterPro" id="IPR058792">
    <property type="entry name" value="Beta-barrel_RND_2"/>
</dbReference>
<dbReference type="STRING" id="1121409.SAMN02745124_03206"/>
<dbReference type="SUPFAM" id="SSF111369">
    <property type="entry name" value="HlyD-like secretion proteins"/>
    <property type="match status" value="1"/>
</dbReference>
<dbReference type="NCBIfam" id="TIGR01730">
    <property type="entry name" value="RND_mfp"/>
    <property type="match status" value="1"/>
</dbReference>
<dbReference type="FunFam" id="2.40.30.170:FF:000010">
    <property type="entry name" value="Efflux RND transporter periplasmic adaptor subunit"/>
    <property type="match status" value="1"/>
</dbReference>
<gene>
    <name evidence="7" type="ORF">SAMN02745124_03206</name>
</gene>
<dbReference type="Gene3D" id="2.40.30.170">
    <property type="match status" value="1"/>
</dbReference>
<dbReference type="InterPro" id="IPR021647">
    <property type="entry name" value="CusF_Ec"/>
</dbReference>
<evidence type="ECO:0000259" key="6">
    <source>
        <dbReference type="Pfam" id="PF25954"/>
    </source>
</evidence>
<evidence type="ECO:0000259" key="4">
    <source>
        <dbReference type="Pfam" id="PF25869"/>
    </source>
</evidence>
<evidence type="ECO:0000256" key="1">
    <source>
        <dbReference type="ARBA" id="ARBA00009477"/>
    </source>
</evidence>
<dbReference type="PANTHER" id="PTHR30097:SF15">
    <property type="entry name" value="CATION EFFLUX SYSTEM PROTEIN CUSB"/>
    <property type="match status" value="1"/>
</dbReference>
<keyword evidence="2" id="KW-0813">Transport</keyword>
<dbReference type="Pfam" id="PF25919">
    <property type="entry name" value="BSH_CusB"/>
    <property type="match status" value="1"/>
</dbReference>
<dbReference type="Gene3D" id="2.40.420.20">
    <property type="match status" value="1"/>
</dbReference>
<dbReference type="GO" id="GO:0030288">
    <property type="term" value="C:outer membrane-bounded periplasmic space"/>
    <property type="evidence" value="ECO:0007669"/>
    <property type="project" value="TreeGrafter"/>
</dbReference>
<evidence type="ECO:0000313" key="8">
    <source>
        <dbReference type="Proteomes" id="UP000184139"/>
    </source>
</evidence>
<evidence type="ECO:0000256" key="3">
    <source>
        <dbReference type="SAM" id="SignalP"/>
    </source>
</evidence>
<feature type="domain" description="CusB-like three alpha-helical bundle" evidence="4">
    <location>
        <begin position="162"/>
        <end position="207"/>
    </location>
</feature>
<dbReference type="Pfam" id="PF25954">
    <property type="entry name" value="Beta-barrel_RND_2"/>
    <property type="match status" value="1"/>
</dbReference>
<dbReference type="GO" id="GO:0016020">
    <property type="term" value="C:membrane"/>
    <property type="evidence" value="ECO:0007669"/>
    <property type="project" value="InterPro"/>
</dbReference>
<accession>A0A1M5XNF9</accession>
<dbReference type="InterPro" id="IPR051909">
    <property type="entry name" value="MFP_Cation_Efflux"/>
</dbReference>
<evidence type="ECO:0000256" key="2">
    <source>
        <dbReference type="ARBA" id="ARBA00022448"/>
    </source>
</evidence>
<feature type="domain" description="CusB-like barrel-sandwich hybrid" evidence="5">
    <location>
        <begin position="126"/>
        <end position="241"/>
    </location>
</feature>
<dbReference type="GO" id="GO:0022857">
    <property type="term" value="F:transmembrane transporter activity"/>
    <property type="evidence" value="ECO:0007669"/>
    <property type="project" value="InterPro"/>
</dbReference>
<name>A0A1M5XNF9_9BACT</name>
<reference evidence="7 8" key="1">
    <citation type="submission" date="2016-11" db="EMBL/GenBank/DDBJ databases">
        <authorList>
            <person name="Jaros S."/>
            <person name="Januszkiewicz K."/>
            <person name="Wedrychowicz H."/>
        </authorList>
    </citation>
    <scope>NUCLEOTIDE SEQUENCE [LARGE SCALE GENOMIC DNA]</scope>
    <source>
        <strain evidence="7 8">DSM 9705</strain>
    </source>
</reference>